<evidence type="ECO:0000256" key="4">
    <source>
        <dbReference type="SAM" id="Phobius"/>
    </source>
</evidence>
<keyword evidence="6" id="KW-1185">Reference proteome</keyword>
<dbReference type="STRING" id="299467.A0A443S0D8"/>
<dbReference type="Gene3D" id="3.30.420.40">
    <property type="match status" value="2"/>
</dbReference>
<gene>
    <name evidence="5" type="ORF">B4U80_11960</name>
</gene>
<keyword evidence="4" id="KW-0472">Membrane</keyword>
<dbReference type="Gene3D" id="2.60.34.10">
    <property type="entry name" value="Substrate Binding Domain Of DNAk, Chain A, domain 1"/>
    <property type="match status" value="1"/>
</dbReference>
<dbReference type="PANTHER" id="PTHR19375">
    <property type="entry name" value="HEAT SHOCK PROTEIN 70KDA"/>
    <property type="match status" value="1"/>
</dbReference>
<dbReference type="VEuPathDB" id="VectorBase:LDEU011038"/>
<dbReference type="InterPro" id="IPR029047">
    <property type="entry name" value="HSP70_peptide-bd_sf"/>
</dbReference>
<evidence type="ECO:0000313" key="5">
    <source>
        <dbReference type="EMBL" id="RWS21002.1"/>
    </source>
</evidence>
<organism evidence="5 6">
    <name type="scientific">Leptotrombidium deliense</name>
    <dbReference type="NCBI Taxonomy" id="299467"/>
    <lineage>
        <taxon>Eukaryota</taxon>
        <taxon>Metazoa</taxon>
        <taxon>Ecdysozoa</taxon>
        <taxon>Arthropoda</taxon>
        <taxon>Chelicerata</taxon>
        <taxon>Arachnida</taxon>
        <taxon>Acari</taxon>
        <taxon>Acariformes</taxon>
        <taxon>Trombidiformes</taxon>
        <taxon>Prostigmata</taxon>
        <taxon>Anystina</taxon>
        <taxon>Parasitengona</taxon>
        <taxon>Trombiculoidea</taxon>
        <taxon>Trombiculidae</taxon>
        <taxon>Leptotrombidium</taxon>
    </lineage>
</organism>
<evidence type="ECO:0000313" key="6">
    <source>
        <dbReference type="Proteomes" id="UP000288716"/>
    </source>
</evidence>
<dbReference type="InterPro" id="IPR043129">
    <property type="entry name" value="ATPase_NBD"/>
</dbReference>
<dbReference type="AlphaFoldDB" id="A0A443S0D8"/>
<accession>A0A443S0D8</accession>
<comment type="similarity">
    <text evidence="1">Belongs to the heat shock protein 70 family.</text>
</comment>
<dbReference type="GO" id="GO:0140662">
    <property type="term" value="F:ATP-dependent protein folding chaperone"/>
    <property type="evidence" value="ECO:0007669"/>
    <property type="project" value="InterPro"/>
</dbReference>
<dbReference type="Proteomes" id="UP000288716">
    <property type="component" value="Unassembled WGS sequence"/>
</dbReference>
<keyword evidence="2" id="KW-0547">Nucleotide-binding</keyword>
<keyword evidence="4" id="KW-1133">Transmembrane helix</keyword>
<evidence type="ECO:0000256" key="2">
    <source>
        <dbReference type="ARBA" id="ARBA00022741"/>
    </source>
</evidence>
<dbReference type="GO" id="GO:0005524">
    <property type="term" value="F:ATP binding"/>
    <property type="evidence" value="ECO:0007669"/>
    <property type="project" value="UniProtKB-KW"/>
</dbReference>
<dbReference type="Pfam" id="PF00012">
    <property type="entry name" value="HSP70"/>
    <property type="match status" value="1"/>
</dbReference>
<reference evidence="5 6" key="1">
    <citation type="journal article" date="2018" name="Gigascience">
        <title>Genomes of trombidid mites reveal novel predicted allergens and laterally-transferred genes associated with secondary metabolism.</title>
        <authorList>
            <person name="Dong X."/>
            <person name="Chaisiri K."/>
            <person name="Xia D."/>
            <person name="Armstrong S.D."/>
            <person name="Fang Y."/>
            <person name="Donnelly M.J."/>
            <person name="Kadowaki T."/>
            <person name="McGarry J.W."/>
            <person name="Darby A.C."/>
            <person name="Makepeace B.L."/>
        </authorList>
    </citation>
    <scope>NUCLEOTIDE SEQUENCE [LARGE SCALE GENOMIC DNA]</scope>
    <source>
        <strain evidence="5">UoL-UT</strain>
    </source>
</reference>
<dbReference type="InterPro" id="IPR013126">
    <property type="entry name" value="Hsp_70_fam"/>
</dbReference>
<evidence type="ECO:0000256" key="3">
    <source>
        <dbReference type="ARBA" id="ARBA00022840"/>
    </source>
</evidence>
<keyword evidence="4" id="KW-0812">Transmembrane</keyword>
<dbReference type="EMBL" id="NCKV01014166">
    <property type="protein sequence ID" value="RWS21002.1"/>
    <property type="molecule type" value="Genomic_DNA"/>
</dbReference>
<dbReference type="SUPFAM" id="SSF53067">
    <property type="entry name" value="Actin-like ATPase domain"/>
    <property type="match status" value="1"/>
</dbReference>
<keyword evidence="3" id="KW-0067">ATP-binding</keyword>
<sequence length="398" mass="45860">IFADKKYIVAITMGAAYFNVCVASVLDNCTEILEMWDENIGGRNFDIKCHDSLFEYPKGKISKTLRTKLLLKCEEARIKLTTEEKCEITADHLCRYFKNGWITQGEYESICAKLVATIKRIIIEATTKATSMSKDVHVIVNGYATRLSPINELIKNMNTFYYDDEDLSRGAAIYSAHKINDQNASVTVKNFTRFIYKIEVKDRPSIFIKPDRCLPVNTIIEIPCCKDYQQKFEIKIYEGENTKNNEICDSLIFTLNLKLDTFVKKGAIAVTLTLNIDDSGILSLCTQNCDSKVIKSWRIASSLTKPEVVKITERCNQRLNLPLIEKWMTMKKLRDTVNGHIEMLQDIKLNNEKFDVCKIKNKLHSILEWVKENHNATEIVEKQKEIESMVNHIFNTYM</sequence>
<dbReference type="SUPFAM" id="SSF100920">
    <property type="entry name" value="Heat shock protein 70kD (HSP70), peptide-binding domain"/>
    <property type="match status" value="1"/>
</dbReference>
<dbReference type="Gene3D" id="3.90.640.10">
    <property type="entry name" value="Actin, Chain A, domain 4"/>
    <property type="match status" value="1"/>
</dbReference>
<proteinExistence type="inferred from homology"/>
<feature type="transmembrane region" description="Helical" evidence="4">
    <location>
        <begin position="7"/>
        <end position="26"/>
    </location>
</feature>
<comment type="caution">
    <text evidence="5">The sequence shown here is derived from an EMBL/GenBank/DDBJ whole genome shotgun (WGS) entry which is preliminary data.</text>
</comment>
<feature type="non-terminal residue" evidence="5">
    <location>
        <position position="1"/>
    </location>
</feature>
<protein>
    <submittedName>
        <fullName evidence="5">Glucose-regulated protein 78-like protein</fullName>
    </submittedName>
</protein>
<evidence type="ECO:0000256" key="1">
    <source>
        <dbReference type="ARBA" id="ARBA00007381"/>
    </source>
</evidence>
<name>A0A443S0D8_9ACAR</name>